<evidence type="ECO:0000259" key="2">
    <source>
        <dbReference type="Pfam" id="PF14289"/>
    </source>
</evidence>
<comment type="caution">
    <text evidence="3">The sequence shown here is derived from an EMBL/GenBank/DDBJ whole genome shotgun (WGS) entry which is preliminary data.</text>
</comment>
<dbReference type="InterPro" id="IPR036249">
    <property type="entry name" value="Thioredoxin-like_sf"/>
</dbReference>
<evidence type="ECO:0000313" key="3">
    <source>
        <dbReference type="EMBL" id="MCZ8373332.1"/>
    </source>
</evidence>
<feature type="chain" id="PRO_5046114713" evidence="1">
    <location>
        <begin position="25"/>
        <end position="345"/>
    </location>
</feature>
<dbReference type="EMBL" id="JAPZVM010000011">
    <property type="protein sequence ID" value="MCZ8373332.1"/>
    <property type="molecule type" value="Genomic_DNA"/>
</dbReference>
<feature type="signal peptide" evidence="1">
    <location>
        <begin position="1"/>
        <end position="24"/>
    </location>
</feature>
<evidence type="ECO:0000256" key="1">
    <source>
        <dbReference type="SAM" id="SignalP"/>
    </source>
</evidence>
<feature type="domain" description="DUF4369" evidence="2">
    <location>
        <begin position="28"/>
        <end position="114"/>
    </location>
</feature>
<reference evidence="3" key="1">
    <citation type="submission" date="2022-12" db="EMBL/GenBank/DDBJ databases">
        <title>Phocaeicola acetigenes sp. nov., isolated feces from a healthy human.</title>
        <authorList>
            <person name="Do H."/>
            <person name="Ha Y.B."/>
            <person name="Kim J.-S."/>
            <person name="Suh M.K."/>
            <person name="Kim H.S."/>
            <person name="Lee J.-S."/>
        </authorList>
    </citation>
    <scope>NUCLEOTIDE SEQUENCE</scope>
    <source>
        <strain evidence="3">KGMB11183</strain>
    </source>
</reference>
<evidence type="ECO:0000313" key="4">
    <source>
        <dbReference type="Proteomes" id="UP001141933"/>
    </source>
</evidence>
<dbReference type="SUPFAM" id="SSF52833">
    <property type="entry name" value="Thioredoxin-like"/>
    <property type="match status" value="1"/>
</dbReference>
<dbReference type="Proteomes" id="UP001141933">
    <property type="component" value="Unassembled WGS sequence"/>
</dbReference>
<dbReference type="Pfam" id="PF14289">
    <property type="entry name" value="DUF4369"/>
    <property type="match status" value="1"/>
</dbReference>
<dbReference type="InterPro" id="IPR025380">
    <property type="entry name" value="DUF4369"/>
</dbReference>
<keyword evidence="4" id="KW-1185">Reference proteome</keyword>
<proteinExistence type="predicted"/>
<gene>
    <name evidence="3" type="ORF">O6P32_11560</name>
</gene>
<sequence>MKIHTPPQLILLLALLCMTSCKKASNFELYGELEDLKEEQIVVVYDDPVSKTDTIFPENGKFTYTFTPDTTTLFRLVSSQGEVIPFFADKSIRVQLKGSFSHPIIQGNGDNKAYGEFLANIQKLNGDSIGQIKMAEEFIRTHLNSFASAYILNQYFVQTPNPNLEQIAALAEPLHGSVKDSRIINSIFHILPNNKNKSSSSNYLNYFSYKDRKNKYITWTSGNGNIFTLINFWASWHSGSMAIRDSLFKIPTNLKNENYRVLNISLDYDKNAWLKACKEDSKQWIEVCDYKGWNTQVVKQNKIYQLPANILVDQSRKVMGTNLYGEELHQKVLQLIKEDKEKKNN</sequence>
<accession>A0ABT4PJU4</accession>
<protein>
    <submittedName>
        <fullName evidence="3">Thioredoxin-like domain-containing protein</fullName>
    </submittedName>
</protein>
<dbReference type="Gene3D" id="3.40.30.10">
    <property type="entry name" value="Glutaredoxin"/>
    <property type="match status" value="1"/>
</dbReference>
<organism evidence="3 4">
    <name type="scientific">Phocaeicola acetigenes</name>
    <dbReference type="NCBI Taxonomy" id="3016083"/>
    <lineage>
        <taxon>Bacteria</taxon>
        <taxon>Pseudomonadati</taxon>
        <taxon>Bacteroidota</taxon>
        <taxon>Bacteroidia</taxon>
        <taxon>Bacteroidales</taxon>
        <taxon>Bacteroidaceae</taxon>
        <taxon>Phocaeicola</taxon>
    </lineage>
</organism>
<keyword evidence="1" id="KW-0732">Signal</keyword>
<dbReference type="RefSeq" id="WP_269878652.1">
    <property type="nucleotide sequence ID" value="NZ_JAPZVM010000011.1"/>
</dbReference>
<name>A0ABT4PJU4_9BACT</name>